<proteinExistence type="predicted"/>
<comment type="subcellular location">
    <subcellularLocation>
        <location evidence="1">Membrane</location>
        <topology evidence="1">Single-pass membrane protein</topology>
    </subcellularLocation>
</comment>
<evidence type="ECO:0000256" key="3">
    <source>
        <dbReference type="ARBA" id="ARBA00022989"/>
    </source>
</evidence>
<dbReference type="GO" id="GO:0009306">
    <property type="term" value="P:protein secretion"/>
    <property type="evidence" value="ECO:0007669"/>
    <property type="project" value="InterPro"/>
</dbReference>
<dbReference type="GO" id="GO:0005886">
    <property type="term" value="C:plasma membrane"/>
    <property type="evidence" value="ECO:0007669"/>
    <property type="project" value="InterPro"/>
</dbReference>
<keyword evidence="2" id="KW-0812">Transmembrane</keyword>
<dbReference type="RefSeq" id="WP_188441399.1">
    <property type="nucleotide sequence ID" value="NZ_BMGK01000006.1"/>
</dbReference>
<dbReference type="PANTHER" id="PTHR36985">
    <property type="entry name" value="TRANSLOCATION AND ASSEMBLY MODULE SUBUNIT TAMB"/>
    <property type="match status" value="1"/>
</dbReference>
<protein>
    <submittedName>
        <fullName evidence="7">DUF490 domain-containing protein</fullName>
    </submittedName>
</protein>
<organism evidence="7 8">
    <name type="scientific">Planktosalinus lacus</name>
    <dbReference type="NCBI Taxonomy" id="1526573"/>
    <lineage>
        <taxon>Bacteria</taxon>
        <taxon>Pseudomonadati</taxon>
        <taxon>Bacteroidota</taxon>
        <taxon>Flavobacteriia</taxon>
        <taxon>Flavobacteriales</taxon>
        <taxon>Flavobacteriaceae</taxon>
        <taxon>Planktosalinus</taxon>
    </lineage>
</organism>
<keyword evidence="8" id="KW-1185">Reference proteome</keyword>
<evidence type="ECO:0000256" key="5">
    <source>
        <dbReference type="SAM" id="MobiDB-lite"/>
    </source>
</evidence>
<name>A0A8J2VA64_9FLAO</name>
<dbReference type="InterPro" id="IPR007452">
    <property type="entry name" value="TamB_C"/>
</dbReference>
<feature type="domain" description="Translocation and assembly module TamB C-terminal" evidence="6">
    <location>
        <begin position="984"/>
        <end position="1407"/>
    </location>
</feature>
<keyword evidence="4" id="KW-0472">Membrane</keyword>
<feature type="compositionally biased region" description="Basic and acidic residues" evidence="5">
    <location>
        <begin position="1433"/>
        <end position="1446"/>
    </location>
</feature>
<accession>A0A8J2VA64</accession>
<keyword evidence="3" id="KW-1133">Transmembrane helix</keyword>
<sequence>MFPKVQTLVAKQVTKSVNDSYGTDINIEKIGINSKGEVVIDGVYIADHHKDTLIYANSVSTTILSFRNLLNTHLNFGDLALDDAKLYIKTYEGEENDNLSIFSKKFAPKTPLENPEPFILEASTLQLDNALIKITDENLENPEVLIMDAVSLSTGSFKVLDTDVIADIKQLQFLYNNEIQIEQLSANFKYTQALIQLQHLELKTAESEIDADVLMHFDENGFSDFTNNVVFEADFRNASIATKDLNYFYNEFGNDQIINFSGNLDGSLNNFTLSNLELQNQETNISGDFVFKDLLKEGSVYEIGASNHRINSNYYDLRRFLPNVLGNVLPKELEKLKNFSFNGTTKVTGTNFNTDLEVNSALGSLKTKFEMGSINNIDQASYKGTADLSKFNLGKLLGVSTVGRTSAKLQFDGKGFNQETLNTALSGKISSFVFNGYTYTNIDIKGTLENPIFNGELSINDPNLKLDFDGLIDVTEERNIYDFDLQIDYADLYNTNLFKRDSISIFTGKIGMDMRGTTVDDVKGIIRISESTYQNLTDDYYFDDILILSTFDEEERTIQVISPDVVSGKLTGNFLLKDLPSLFQNSIASIYTNYVPERTTENQYLNFNFEIYNKIVEIIVPEIKLGDNTFLRGSVASDESKFKLNFRSPEINAYDYHIERISLQVDNNNPLFNTYVEIDSVDLGTYSFSDLSLVNVTLSDTLFVRSEFKGGPTKSDIFNLSLYHTINKNGKSVIGMKRSDIEFKENKWFINEQNDTLNKIVFDNKLKDIIIDSLVLSHQDEMIQMAGKISDSSYKNLKLQFRNVDIGKITPEIDSLEMSGYVNGSFDFIQRENRYYPKSDVTIDNLIINDNQLGDLNLNISGNEDLTQYDINTTLTNNNVKSINAVGYLTVDDLNSTINLDVDLNDFNLAAISPFGGDVITDIRGFVSGKAKVTGDYKSPDINGRLDLNSSGMKIPYLNIDFDFRDQTRVLLSKNKFTIPRTEITDTKHNTKAFVSGSFDHVNFGNWSMDLDINTDRFLVLDTKAEEEALYYGTAFIDGFASIYGPVDELIIKVDAATASGTTFKIPISDTESIGDDSFIYFLSPEEKQARISGEQFVREDLKGLTLEFDLEITREAEVEVVVDIKNNSTLKGRGEGILFIEINTLGRFNMWGDFQVYNAIYDFRYANLVQKQFVVERGGNITWDGIPERARIDIKAIYETTANPSILLDNPTVNRKIPVEVGIQLQGELISPEMDYSIEFPTASSIVKSELDYKLDDRQQRELQVLYLISTGSFSGDRFSIDQGTSTLVERFSGLVNDLFEDQDGKFSVGLDYTQGTRTRDLETSDRVGVTFSSQISDRVLIDGRVGVPVGGVSENTVAGDFQIQVLLNEEGNFKWNIFNRETQVQFIGENQGFEQGTGLSYSLEFDSFREFWRRVVGRKSTEDEEELTPSLRERKMLDVLPPEKEDVENEQLEN</sequence>
<evidence type="ECO:0000313" key="7">
    <source>
        <dbReference type="EMBL" id="GGD93297.1"/>
    </source>
</evidence>
<dbReference type="EMBL" id="BMGK01000006">
    <property type="protein sequence ID" value="GGD93297.1"/>
    <property type="molecule type" value="Genomic_DNA"/>
</dbReference>
<evidence type="ECO:0000256" key="4">
    <source>
        <dbReference type="ARBA" id="ARBA00023136"/>
    </source>
</evidence>
<dbReference type="PANTHER" id="PTHR36985:SF1">
    <property type="entry name" value="TRANSLOCATION AND ASSEMBLY MODULE SUBUNIT TAMB"/>
    <property type="match status" value="1"/>
</dbReference>
<evidence type="ECO:0000256" key="1">
    <source>
        <dbReference type="ARBA" id="ARBA00004167"/>
    </source>
</evidence>
<evidence type="ECO:0000256" key="2">
    <source>
        <dbReference type="ARBA" id="ARBA00022692"/>
    </source>
</evidence>
<reference evidence="7" key="1">
    <citation type="journal article" date="2014" name="Int. J. Syst. Evol. Microbiol.">
        <title>Complete genome sequence of Corynebacterium casei LMG S-19264T (=DSM 44701T), isolated from a smear-ripened cheese.</title>
        <authorList>
            <consortium name="US DOE Joint Genome Institute (JGI-PGF)"/>
            <person name="Walter F."/>
            <person name="Albersmeier A."/>
            <person name="Kalinowski J."/>
            <person name="Ruckert C."/>
        </authorList>
    </citation>
    <scope>NUCLEOTIDE SEQUENCE</scope>
    <source>
        <strain evidence="7">CGMCC 1.12924</strain>
    </source>
</reference>
<gene>
    <name evidence="7" type="ORF">GCM10011312_16300</name>
</gene>
<evidence type="ECO:0000313" key="8">
    <source>
        <dbReference type="Proteomes" id="UP000652231"/>
    </source>
</evidence>
<reference evidence="7" key="2">
    <citation type="submission" date="2020-09" db="EMBL/GenBank/DDBJ databases">
        <authorList>
            <person name="Sun Q."/>
            <person name="Zhou Y."/>
        </authorList>
    </citation>
    <scope>NUCLEOTIDE SEQUENCE</scope>
    <source>
        <strain evidence="7">CGMCC 1.12924</strain>
    </source>
</reference>
<feature type="compositionally biased region" description="Acidic residues" evidence="5">
    <location>
        <begin position="1447"/>
        <end position="1456"/>
    </location>
</feature>
<dbReference type="Proteomes" id="UP000652231">
    <property type="component" value="Unassembled WGS sequence"/>
</dbReference>
<feature type="region of interest" description="Disordered" evidence="5">
    <location>
        <begin position="1422"/>
        <end position="1456"/>
    </location>
</feature>
<comment type="caution">
    <text evidence="7">The sequence shown here is derived from an EMBL/GenBank/DDBJ whole genome shotgun (WGS) entry which is preliminary data.</text>
</comment>
<dbReference type="Pfam" id="PF04357">
    <property type="entry name" value="TamB"/>
    <property type="match status" value="1"/>
</dbReference>
<evidence type="ECO:0000259" key="6">
    <source>
        <dbReference type="Pfam" id="PF04357"/>
    </source>
</evidence>